<protein>
    <recommendedName>
        <fullName evidence="3">Mobilisation protein (MobC)</fullName>
    </recommendedName>
</protein>
<sequence>MENRKKGGRPELEIKRDKSKVLYFSKEEYEILEKKLIESDYQNMSEMIREILINNQYRVVSFDTESVLQRSIIIEQVRRIGNNFNQLIKSLNQRKLDSLTKNDIKSLQDNILDIKNIYAKIEEEVRNDS</sequence>
<evidence type="ECO:0000313" key="1">
    <source>
        <dbReference type="EMBL" id="MBZ4037792.1"/>
    </source>
</evidence>
<evidence type="ECO:0008006" key="3">
    <source>
        <dbReference type="Google" id="ProtNLM"/>
    </source>
</evidence>
<reference evidence="1 2" key="1">
    <citation type="journal article" date="2023" name="Antonie Van Leeuwenhoek">
        <title>Flavobacterium potami sp. nov., a multi-metal resistance genes harbouring bacterium isolated from shallow river silt.</title>
        <authorList>
            <person name="Li S."/>
            <person name="Mao S."/>
            <person name="Mu W."/>
            <person name="Guo B."/>
            <person name="Li C."/>
            <person name="Zhu Q."/>
            <person name="Hou X."/>
            <person name="Zhao Y."/>
            <person name="Wei S."/>
            <person name="Liu H."/>
            <person name="Liu A."/>
        </authorList>
    </citation>
    <scope>NUCLEOTIDE SEQUENCE [LARGE SCALE GENOMIC DNA]</scope>
    <source>
        <strain evidence="1 2">17A</strain>
    </source>
</reference>
<proteinExistence type="predicted"/>
<gene>
    <name evidence="1" type="ORF">K6T82_23750</name>
</gene>
<dbReference type="Pfam" id="PF19514">
    <property type="entry name" value="MobC_2"/>
    <property type="match status" value="1"/>
</dbReference>
<dbReference type="AlphaFoldDB" id="A0A9X1KTN0"/>
<dbReference type="InterPro" id="IPR045788">
    <property type="entry name" value="MobC_2"/>
</dbReference>
<accession>A0A9X1KTN0</accession>
<name>A0A9X1KTN0_9FLAO</name>
<comment type="caution">
    <text evidence="1">The sequence shown here is derived from an EMBL/GenBank/DDBJ whole genome shotgun (WGS) entry which is preliminary data.</text>
</comment>
<dbReference type="Proteomes" id="UP001139366">
    <property type="component" value="Unassembled WGS sequence"/>
</dbReference>
<dbReference type="RefSeq" id="WP_223711478.1">
    <property type="nucleotide sequence ID" value="NZ_JAINUY010000012.1"/>
</dbReference>
<keyword evidence="2" id="KW-1185">Reference proteome</keyword>
<evidence type="ECO:0000313" key="2">
    <source>
        <dbReference type="Proteomes" id="UP001139366"/>
    </source>
</evidence>
<organism evidence="1 2">
    <name type="scientific">Flavobacterium potami</name>
    <dbReference type="NCBI Taxonomy" id="2872310"/>
    <lineage>
        <taxon>Bacteria</taxon>
        <taxon>Pseudomonadati</taxon>
        <taxon>Bacteroidota</taxon>
        <taxon>Flavobacteriia</taxon>
        <taxon>Flavobacteriales</taxon>
        <taxon>Flavobacteriaceae</taxon>
        <taxon>Flavobacterium</taxon>
    </lineage>
</organism>
<dbReference type="EMBL" id="JAINUY010000012">
    <property type="protein sequence ID" value="MBZ4037792.1"/>
    <property type="molecule type" value="Genomic_DNA"/>
</dbReference>